<reference evidence="2" key="1">
    <citation type="submission" date="2021-02" db="EMBL/GenBank/DDBJ databases">
        <authorList>
            <person name="Nowell W R."/>
        </authorList>
    </citation>
    <scope>NUCLEOTIDE SEQUENCE</scope>
</reference>
<dbReference type="Proteomes" id="UP000677228">
    <property type="component" value="Unassembled WGS sequence"/>
</dbReference>
<dbReference type="EMBL" id="CAJNOQ010015726">
    <property type="protein sequence ID" value="CAF1367388.1"/>
    <property type="molecule type" value="Genomic_DNA"/>
</dbReference>
<dbReference type="EMBL" id="CAJOBA010007980">
    <property type="protein sequence ID" value="CAF3817118.1"/>
    <property type="molecule type" value="Genomic_DNA"/>
</dbReference>
<keyword evidence="5" id="KW-1185">Reference proteome</keyword>
<evidence type="ECO:0000313" key="2">
    <source>
        <dbReference type="EMBL" id="CAF1367388.1"/>
    </source>
</evidence>
<evidence type="ECO:0000313" key="1">
    <source>
        <dbReference type="EMBL" id="CAF1050275.1"/>
    </source>
</evidence>
<organism evidence="2 5">
    <name type="scientific">Didymodactylos carnosus</name>
    <dbReference type="NCBI Taxonomy" id="1234261"/>
    <lineage>
        <taxon>Eukaryota</taxon>
        <taxon>Metazoa</taxon>
        <taxon>Spiralia</taxon>
        <taxon>Gnathifera</taxon>
        <taxon>Rotifera</taxon>
        <taxon>Eurotatoria</taxon>
        <taxon>Bdelloidea</taxon>
        <taxon>Philodinida</taxon>
        <taxon>Philodinidae</taxon>
        <taxon>Didymodactylos</taxon>
    </lineage>
</organism>
<dbReference type="Proteomes" id="UP000681722">
    <property type="component" value="Unassembled WGS sequence"/>
</dbReference>
<sequence>MQPIFGGNAKMTVPETYFAFKHKLLDTSCFDQIQILQYNGKLYSLDTRRLFIIKQLQLQGKDELLNALSVKYYESEAQAPKTYQKLRTCKNLDILNVDLNQRSYGSGCCFVRKYCTVSAILHSDLDEHIVRDHLKQSYPLQFELYQTAKCKKCGSQMNISVCLDGRKHYTDGTCEQCKASLRKVDTQFRGRWQDLALENLVKKS</sequence>
<dbReference type="EMBL" id="CAJNOK010007967">
    <property type="protein sequence ID" value="CAF1050275.1"/>
    <property type="molecule type" value="Genomic_DNA"/>
</dbReference>
<evidence type="ECO:0000313" key="3">
    <source>
        <dbReference type="EMBL" id="CAF3817118.1"/>
    </source>
</evidence>
<protein>
    <submittedName>
        <fullName evidence="2">Uncharacterized protein</fullName>
    </submittedName>
</protein>
<evidence type="ECO:0000313" key="5">
    <source>
        <dbReference type="Proteomes" id="UP000663829"/>
    </source>
</evidence>
<dbReference type="OrthoDB" id="9971359at2759"/>
<dbReference type="AlphaFoldDB" id="A0A815IEV1"/>
<accession>A0A815IEV1</accession>
<dbReference type="Proteomes" id="UP000663829">
    <property type="component" value="Unassembled WGS sequence"/>
</dbReference>
<proteinExistence type="predicted"/>
<gene>
    <name evidence="2" type="ORF">GPM918_LOCUS31683</name>
    <name evidence="1" type="ORF">OVA965_LOCUS16904</name>
    <name evidence="4" type="ORF">SRO942_LOCUS32330</name>
    <name evidence="3" type="ORF">TMI583_LOCUS16915</name>
</gene>
<dbReference type="Proteomes" id="UP000682733">
    <property type="component" value="Unassembled WGS sequence"/>
</dbReference>
<dbReference type="EMBL" id="CAJOBC010073459">
    <property type="protein sequence ID" value="CAF4250481.1"/>
    <property type="molecule type" value="Genomic_DNA"/>
</dbReference>
<name>A0A815IEV1_9BILA</name>
<evidence type="ECO:0000313" key="4">
    <source>
        <dbReference type="EMBL" id="CAF4250481.1"/>
    </source>
</evidence>
<comment type="caution">
    <text evidence="2">The sequence shown here is derived from an EMBL/GenBank/DDBJ whole genome shotgun (WGS) entry which is preliminary data.</text>
</comment>